<dbReference type="InParanoid" id="A0A251RU01"/>
<dbReference type="PANTHER" id="PTHR10994">
    <property type="entry name" value="RETICULON"/>
    <property type="match status" value="1"/>
</dbReference>
<evidence type="ECO:0000313" key="10">
    <source>
        <dbReference type="Proteomes" id="UP000215914"/>
    </source>
</evidence>
<accession>A0A251RU01</accession>
<dbReference type="EMBL" id="MNCJ02000332">
    <property type="protein sequence ID" value="KAF5756387.1"/>
    <property type="molecule type" value="Genomic_DNA"/>
</dbReference>
<name>A0A251RU01_HELAN</name>
<reference evidence="8" key="3">
    <citation type="submission" date="2020-06" db="EMBL/GenBank/DDBJ databases">
        <title>Helianthus annuus Genome sequencing and assembly Release 2.</title>
        <authorList>
            <person name="Gouzy J."/>
            <person name="Langlade N."/>
            <person name="Munos S."/>
        </authorList>
    </citation>
    <scope>NUCLEOTIDE SEQUENCE</scope>
    <source>
        <tissue evidence="8">Leaves</tissue>
    </source>
</reference>
<feature type="transmembrane region" description="Helical" evidence="6">
    <location>
        <begin position="49"/>
        <end position="69"/>
    </location>
</feature>
<evidence type="ECO:0000256" key="4">
    <source>
        <dbReference type="ARBA" id="ARBA00022989"/>
    </source>
</evidence>
<reference evidence="9" key="2">
    <citation type="submission" date="2017-02" db="EMBL/GenBank/DDBJ databases">
        <title>Sunflower complete genome.</title>
        <authorList>
            <person name="Langlade N."/>
            <person name="Munos S."/>
        </authorList>
    </citation>
    <scope>NUCLEOTIDE SEQUENCE [LARGE SCALE GENOMIC DNA]</scope>
    <source>
        <tissue evidence="9">Leaves</tissue>
    </source>
</reference>
<dbReference type="AlphaFoldDB" id="A0A251RU01"/>
<organism evidence="9 10">
    <name type="scientific">Helianthus annuus</name>
    <name type="common">Common sunflower</name>
    <dbReference type="NCBI Taxonomy" id="4232"/>
    <lineage>
        <taxon>Eukaryota</taxon>
        <taxon>Viridiplantae</taxon>
        <taxon>Streptophyta</taxon>
        <taxon>Embryophyta</taxon>
        <taxon>Tracheophyta</taxon>
        <taxon>Spermatophyta</taxon>
        <taxon>Magnoliopsida</taxon>
        <taxon>eudicotyledons</taxon>
        <taxon>Gunneridae</taxon>
        <taxon>Pentapetalae</taxon>
        <taxon>asterids</taxon>
        <taxon>campanulids</taxon>
        <taxon>Asterales</taxon>
        <taxon>Asteraceae</taxon>
        <taxon>Asteroideae</taxon>
        <taxon>Heliantheae alliance</taxon>
        <taxon>Heliantheae</taxon>
        <taxon>Helianthus</taxon>
    </lineage>
</organism>
<keyword evidence="5 6" id="KW-0472">Membrane</keyword>
<sequence>MLKLFGRERPIHEILGSGKDILLWRNKAISGAHFIGMMGIWFLFEVAEYNLVTFFCHVTITTMLVVFIWSNGARAFNW</sequence>
<keyword evidence="3 6" id="KW-0256">Endoplasmic reticulum</keyword>
<keyword evidence="4 6" id="KW-1133">Transmembrane helix</keyword>
<dbReference type="GO" id="GO:0009617">
    <property type="term" value="P:response to bacterium"/>
    <property type="evidence" value="ECO:0007669"/>
    <property type="project" value="InterPro"/>
</dbReference>
<evidence type="ECO:0000259" key="7">
    <source>
        <dbReference type="PROSITE" id="PS50845"/>
    </source>
</evidence>
<gene>
    <name evidence="9" type="ORF">HannXRQ_Chr17g0560741</name>
    <name evidence="8" type="ORF">HanXRQr2_Chr17g0814061</name>
</gene>
<dbReference type="EMBL" id="CM007906">
    <property type="protein sequence ID" value="OTF87344.1"/>
    <property type="molecule type" value="Genomic_DNA"/>
</dbReference>
<dbReference type="PROSITE" id="PS50845">
    <property type="entry name" value="RETICULON"/>
    <property type="match status" value="1"/>
</dbReference>
<evidence type="ECO:0000256" key="2">
    <source>
        <dbReference type="ARBA" id="ARBA00022692"/>
    </source>
</evidence>
<keyword evidence="2 6" id="KW-0812">Transmembrane</keyword>
<dbReference type="GO" id="GO:0005789">
    <property type="term" value="C:endoplasmic reticulum membrane"/>
    <property type="evidence" value="ECO:0007669"/>
    <property type="project" value="UniProtKB-SubCell"/>
</dbReference>
<dbReference type="Pfam" id="PF02453">
    <property type="entry name" value="Reticulon"/>
    <property type="match status" value="1"/>
</dbReference>
<dbReference type="InterPro" id="IPR003388">
    <property type="entry name" value="Reticulon"/>
</dbReference>
<evidence type="ECO:0000313" key="9">
    <source>
        <dbReference type="EMBL" id="OTF87344.1"/>
    </source>
</evidence>
<evidence type="ECO:0000256" key="1">
    <source>
        <dbReference type="ARBA" id="ARBA00004477"/>
    </source>
</evidence>
<protein>
    <recommendedName>
        <fullName evidence="6">Reticulon-like protein</fullName>
    </recommendedName>
</protein>
<dbReference type="OMA" id="RESSYIM"/>
<comment type="subcellular location">
    <subcellularLocation>
        <location evidence="1 6">Endoplasmic reticulum membrane</location>
        <topology evidence="1 6">Multi-pass membrane protein</topology>
    </subcellularLocation>
</comment>
<evidence type="ECO:0000313" key="8">
    <source>
        <dbReference type="EMBL" id="KAF5756387.1"/>
    </source>
</evidence>
<dbReference type="PANTHER" id="PTHR10994:SF85">
    <property type="entry name" value="RETICULON-LIKE PROTEIN B9"/>
    <property type="match status" value="1"/>
</dbReference>
<evidence type="ECO:0000256" key="5">
    <source>
        <dbReference type="ARBA" id="ARBA00023136"/>
    </source>
</evidence>
<dbReference type="Proteomes" id="UP000215914">
    <property type="component" value="Chromosome 17"/>
</dbReference>
<feature type="domain" description="Reticulon" evidence="7">
    <location>
        <begin position="18"/>
        <end position="78"/>
    </location>
</feature>
<dbReference type="InterPro" id="IPR045064">
    <property type="entry name" value="Reticulon-like"/>
</dbReference>
<reference evidence="8 10" key="1">
    <citation type="journal article" date="2017" name="Nature">
        <title>The sunflower genome provides insights into oil metabolism, flowering and Asterid evolution.</title>
        <authorList>
            <person name="Badouin H."/>
            <person name="Gouzy J."/>
            <person name="Grassa C.J."/>
            <person name="Murat F."/>
            <person name="Staton S.E."/>
            <person name="Cottret L."/>
            <person name="Lelandais-Briere C."/>
            <person name="Owens G.L."/>
            <person name="Carrere S."/>
            <person name="Mayjonade B."/>
            <person name="Legrand L."/>
            <person name="Gill N."/>
            <person name="Kane N.C."/>
            <person name="Bowers J.E."/>
            <person name="Hubner S."/>
            <person name="Bellec A."/>
            <person name="Berard A."/>
            <person name="Berges H."/>
            <person name="Blanchet N."/>
            <person name="Boniface M.C."/>
            <person name="Brunel D."/>
            <person name="Catrice O."/>
            <person name="Chaidir N."/>
            <person name="Claudel C."/>
            <person name="Donnadieu C."/>
            <person name="Faraut T."/>
            <person name="Fievet G."/>
            <person name="Helmstetter N."/>
            <person name="King M."/>
            <person name="Knapp S.J."/>
            <person name="Lai Z."/>
            <person name="Le Paslier M.C."/>
            <person name="Lippi Y."/>
            <person name="Lorenzon L."/>
            <person name="Mandel J.R."/>
            <person name="Marage G."/>
            <person name="Marchand G."/>
            <person name="Marquand E."/>
            <person name="Bret-Mestries E."/>
            <person name="Morien E."/>
            <person name="Nambeesan S."/>
            <person name="Nguyen T."/>
            <person name="Pegot-Espagnet P."/>
            <person name="Pouilly N."/>
            <person name="Raftis F."/>
            <person name="Sallet E."/>
            <person name="Schiex T."/>
            <person name="Thomas J."/>
            <person name="Vandecasteele C."/>
            <person name="Vares D."/>
            <person name="Vear F."/>
            <person name="Vautrin S."/>
            <person name="Crespi M."/>
            <person name="Mangin B."/>
            <person name="Burke J.M."/>
            <person name="Salse J."/>
            <person name="Munos S."/>
            <person name="Vincourt P."/>
            <person name="Rieseberg L.H."/>
            <person name="Langlade N.B."/>
        </authorList>
    </citation>
    <scope>NUCLEOTIDE SEQUENCE [LARGE SCALE GENOMIC DNA]</scope>
    <source>
        <strain evidence="10">cv. SF193</strain>
        <tissue evidence="8">Leaves</tissue>
    </source>
</reference>
<dbReference type="Gramene" id="mRNA:HanXRQr2_Chr17g0814061">
    <property type="protein sequence ID" value="mRNA:HanXRQr2_Chr17g0814061"/>
    <property type="gene ID" value="HanXRQr2_Chr17g0814061"/>
</dbReference>
<evidence type="ECO:0000256" key="3">
    <source>
        <dbReference type="ARBA" id="ARBA00022824"/>
    </source>
</evidence>
<evidence type="ECO:0000256" key="6">
    <source>
        <dbReference type="RuleBase" id="RU363132"/>
    </source>
</evidence>
<keyword evidence="10" id="KW-1185">Reference proteome</keyword>
<feature type="transmembrane region" description="Helical" evidence="6">
    <location>
        <begin position="21"/>
        <end position="43"/>
    </location>
</feature>
<proteinExistence type="predicted"/>